<name>A0A4R0R9H3_9APHY</name>
<feature type="transmembrane region" description="Helical" evidence="1">
    <location>
        <begin position="129"/>
        <end position="148"/>
    </location>
</feature>
<feature type="transmembrane region" description="Helical" evidence="1">
    <location>
        <begin position="310"/>
        <end position="329"/>
    </location>
</feature>
<accession>A0A4R0R9H3</accession>
<organism evidence="2 3">
    <name type="scientific">Steccherinum ochraceum</name>
    <dbReference type="NCBI Taxonomy" id="92696"/>
    <lineage>
        <taxon>Eukaryota</taxon>
        <taxon>Fungi</taxon>
        <taxon>Dikarya</taxon>
        <taxon>Basidiomycota</taxon>
        <taxon>Agaricomycotina</taxon>
        <taxon>Agaricomycetes</taxon>
        <taxon>Polyporales</taxon>
        <taxon>Steccherinaceae</taxon>
        <taxon>Steccherinum</taxon>
    </lineage>
</organism>
<keyword evidence="1" id="KW-0812">Transmembrane</keyword>
<evidence type="ECO:0000256" key="1">
    <source>
        <dbReference type="SAM" id="Phobius"/>
    </source>
</evidence>
<evidence type="ECO:0000313" key="3">
    <source>
        <dbReference type="Proteomes" id="UP000292702"/>
    </source>
</evidence>
<dbReference type="Proteomes" id="UP000292702">
    <property type="component" value="Unassembled WGS sequence"/>
</dbReference>
<keyword evidence="1" id="KW-0472">Membrane</keyword>
<sequence length="343" mass="37850">MLPNDTSRANSNLIQVSICHRTYPWIVTLEGTMKENSASQDSPSTQILQFALDATRPPWCRPRPYGASYLLMSALSPSTRNYQDTHCWWKQEQEGYMGLAMNSTTPITQPADRPCVTALDITTQVEVCAVRSIVVGCIGAFVWGILSSSPEEYRMLHHGGIKWVDVVYILSRTFLYNIRIRAVFYPQRPVVWFFYSMWVAVAATCLVAPFGSDSNSLGQTDFCFDIRLESYRAAGIIVAAINETLRPHLPSFMTGKGIGNMSRSVLQTGQLYDLATAGIIIGSAVAILTLDVPTPYSDVIVLVNASTSHVMATGFIAFSSSGSFKTAIISTRQPLMPTRLSFE</sequence>
<evidence type="ECO:0000313" key="2">
    <source>
        <dbReference type="EMBL" id="TCD60709.1"/>
    </source>
</evidence>
<keyword evidence="3" id="KW-1185">Reference proteome</keyword>
<protein>
    <submittedName>
        <fullName evidence="2">Uncharacterized protein</fullName>
    </submittedName>
</protein>
<comment type="caution">
    <text evidence="2">The sequence shown here is derived from an EMBL/GenBank/DDBJ whole genome shotgun (WGS) entry which is preliminary data.</text>
</comment>
<reference evidence="2 3" key="1">
    <citation type="submission" date="2018-11" db="EMBL/GenBank/DDBJ databases">
        <title>Genome assembly of Steccherinum ochraceum LE-BIN_3174, the white-rot fungus of the Steccherinaceae family (The Residual Polyporoid clade, Polyporales, Basidiomycota).</title>
        <authorList>
            <person name="Fedorova T.V."/>
            <person name="Glazunova O.A."/>
            <person name="Landesman E.O."/>
            <person name="Moiseenko K.V."/>
            <person name="Psurtseva N.V."/>
            <person name="Savinova O.S."/>
            <person name="Shakhova N.V."/>
            <person name="Tyazhelova T.V."/>
            <person name="Vasina D.V."/>
        </authorList>
    </citation>
    <scope>NUCLEOTIDE SEQUENCE [LARGE SCALE GENOMIC DNA]</scope>
    <source>
        <strain evidence="2 3">LE-BIN_3174</strain>
    </source>
</reference>
<gene>
    <name evidence="2" type="ORF">EIP91_009646</name>
</gene>
<dbReference type="AlphaFoldDB" id="A0A4R0R9H3"/>
<dbReference type="EMBL" id="RWJN01000556">
    <property type="protein sequence ID" value="TCD60709.1"/>
    <property type="molecule type" value="Genomic_DNA"/>
</dbReference>
<keyword evidence="1" id="KW-1133">Transmembrane helix</keyword>
<feature type="transmembrane region" description="Helical" evidence="1">
    <location>
        <begin position="271"/>
        <end position="290"/>
    </location>
</feature>
<feature type="transmembrane region" description="Helical" evidence="1">
    <location>
        <begin position="190"/>
        <end position="210"/>
    </location>
</feature>
<proteinExistence type="predicted"/>
<dbReference type="OrthoDB" id="3038990at2759"/>